<evidence type="ECO:0008006" key="5">
    <source>
        <dbReference type="Google" id="ProtNLM"/>
    </source>
</evidence>
<proteinExistence type="predicted"/>
<dbReference type="Gene3D" id="2.50.20.20">
    <property type="match status" value="1"/>
</dbReference>
<evidence type="ECO:0000313" key="4">
    <source>
        <dbReference type="Proteomes" id="UP001056035"/>
    </source>
</evidence>
<sequence length="278" mass="28083">MPRRRTPTAALLVAALAAGAVTAGGCGGASGPPKDLTKASAAQILQASADAVGKVHSFHIAGTIHDADGTTTIAADVTDAGGISATYADRDGSHAVIVARGRAYVKADRRFWLSGRAPTASARKLAALLGGRWVKLPAARSASIAKDLEHLLPRELAHCLPHGVGTLTKVGVRTEGGRPVMVIRDAGDVPGGAPGLLSVPLHGRILPLREQQTGPARAGGSFDPRCDDRTDTSTSSDATLSAYDAVPPVTPPADALDLEHLPQQPPGGGIGLGGGLSA</sequence>
<protein>
    <recommendedName>
        <fullName evidence="5">Lipoprotein</fullName>
    </recommendedName>
</protein>
<feature type="compositionally biased region" description="Low complexity" evidence="1">
    <location>
        <begin position="232"/>
        <end position="255"/>
    </location>
</feature>
<dbReference type="PROSITE" id="PS51257">
    <property type="entry name" value="PROKAR_LIPOPROTEIN"/>
    <property type="match status" value="1"/>
</dbReference>
<evidence type="ECO:0000256" key="1">
    <source>
        <dbReference type="SAM" id="MobiDB-lite"/>
    </source>
</evidence>
<evidence type="ECO:0000313" key="3">
    <source>
        <dbReference type="EMBL" id="UTI65458.1"/>
    </source>
</evidence>
<feature type="chain" id="PRO_5046800544" description="Lipoprotein" evidence="2">
    <location>
        <begin position="24"/>
        <end position="278"/>
    </location>
</feature>
<feature type="region of interest" description="Disordered" evidence="1">
    <location>
        <begin position="209"/>
        <end position="278"/>
    </location>
</feature>
<accession>A0ABY5DVY3</accession>
<feature type="compositionally biased region" description="Gly residues" evidence="1">
    <location>
        <begin position="266"/>
        <end position="278"/>
    </location>
</feature>
<name>A0ABY5DVY3_9ACTN</name>
<dbReference type="EMBL" id="CP098502">
    <property type="protein sequence ID" value="UTI65458.1"/>
    <property type="molecule type" value="Genomic_DNA"/>
</dbReference>
<keyword evidence="2" id="KW-0732">Signal</keyword>
<dbReference type="Proteomes" id="UP001056035">
    <property type="component" value="Chromosome"/>
</dbReference>
<feature type="signal peptide" evidence="2">
    <location>
        <begin position="1"/>
        <end position="23"/>
    </location>
</feature>
<reference evidence="3 4" key="1">
    <citation type="submission" date="2022-06" db="EMBL/GenBank/DDBJ databases">
        <title>Paraconexibacter antarcticus.</title>
        <authorList>
            <person name="Kim C.S."/>
        </authorList>
    </citation>
    <scope>NUCLEOTIDE SEQUENCE [LARGE SCALE GENOMIC DNA]</scope>
    <source>
        <strain evidence="3 4">02-257</strain>
    </source>
</reference>
<evidence type="ECO:0000256" key="2">
    <source>
        <dbReference type="SAM" id="SignalP"/>
    </source>
</evidence>
<gene>
    <name evidence="3" type="ORF">NBH00_04395</name>
</gene>
<keyword evidence="4" id="KW-1185">Reference proteome</keyword>
<organism evidence="3 4">
    <name type="scientific">Paraconexibacter antarcticus</name>
    <dbReference type="NCBI Taxonomy" id="2949664"/>
    <lineage>
        <taxon>Bacteria</taxon>
        <taxon>Bacillati</taxon>
        <taxon>Actinomycetota</taxon>
        <taxon>Thermoleophilia</taxon>
        <taxon>Solirubrobacterales</taxon>
        <taxon>Paraconexibacteraceae</taxon>
        <taxon>Paraconexibacter</taxon>
    </lineage>
</organism>
<dbReference type="RefSeq" id="WP_254572138.1">
    <property type="nucleotide sequence ID" value="NZ_CP098502.1"/>
</dbReference>